<dbReference type="InterPro" id="IPR000182">
    <property type="entry name" value="GNAT_dom"/>
</dbReference>
<dbReference type="PANTHER" id="PTHR43877">
    <property type="entry name" value="AMINOALKYLPHOSPHONATE N-ACETYLTRANSFERASE-RELATED-RELATED"/>
    <property type="match status" value="1"/>
</dbReference>
<evidence type="ECO:0000313" key="4">
    <source>
        <dbReference type="EMBL" id="OPA74602.1"/>
    </source>
</evidence>
<reference evidence="4 5" key="1">
    <citation type="submission" date="2017-01" db="EMBL/GenBank/DDBJ databases">
        <title>Genome analysis of Paenibacillus selenitrireducens ES3-24.</title>
        <authorList>
            <person name="Xu D."/>
            <person name="Yao R."/>
            <person name="Zheng S."/>
        </authorList>
    </citation>
    <scope>NUCLEOTIDE SEQUENCE [LARGE SCALE GENOMIC DNA]</scope>
    <source>
        <strain evidence="4 5">ES3-24</strain>
    </source>
</reference>
<gene>
    <name evidence="4" type="ORF">BVG16_22825</name>
</gene>
<dbReference type="AlphaFoldDB" id="A0A1T2X427"/>
<accession>A0A1T2X427</accession>
<comment type="caution">
    <text evidence="4">The sequence shown here is derived from an EMBL/GenBank/DDBJ whole genome shotgun (WGS) entry which is preliminary data.</text>
</comment>
<keyword evidence="5" id="KW-1185">Reference proteome</keyword>
<dbReference type="STRING" id="1324314.BVG16_22825"/>
<feature type="domain" description="N-acetyltransferase" evidence="3">
    <location>
        <begin position="2"/>
        <end position="175"/>
    </location>
</feature>
<dbReference type="RefSeq" id="WP_078501515.1">
    <property type="nucleotide sequence ID" value="NZ_MSZX01000010.1"/>
</dbReference>
<organism evidence="4 5">
    <name type="scientific">Paenibacillus selenitireducens</name>
    <dbReference type="NCBI Taxonomy" id="1324314"/>
    <lineage>
        <taxon>Bacteria</taxon>
        <taxon>Bacillati</taxon>
        <taxon>Bacillota</taxon>
        <taxon>Bacilli</taxon>
        <taxon>Bacillales</taxon>
        <taxon>Paenibacillaceae</taxon>
        <taxon>Paenibacillus</taxon>
    </lineage>
</organism>
<dbReference type="Proteomes" id="UP000190188">
    <property type="component" value="Unassembled WGS sequence"/>
</dbReference>
<dbReference type="InterPro" id="IPR016181">
    <property type="entry name" value="Acyl_CoA_acyltransferase"/>
</dbReference>
<evidence type="ECO:0000256" key="2">
    <source>
        <dbReference type="ARBA" id="ARBA00023315"/>
    </source>
</evidence>
<dbReference type="Gene3D" id="3.40.630.30">
    <property type="match status" value="1"/>
</dbReference>
<dbReference type="InterPro" id="IPR050832">
    <property type="entry name" value="Bact_Acetyltransf"/>
</dbReference>
<dbReference type="EMBL" id="MSZX01000010">
    <property type="protein sequence ID" value="OPA74602.1"/>
    <property type="molecule type" value="Genomic_DNA"/>
</dbReference>
<dbReference type="GO" id="GO:0016747">
    <property type="term" value="F:acyltransferase activity, transferring groups other than amino-acyl groups"/>
    <property type="evidence" value="ECO:0007669"/>
    <property type="project" value="InterPro"/>
</dbReference>
<evidence type="ECO:0000256" key="1">
    <source>
        <dbReference type="ARBA" id="ARBA00022679"/>
    </source>
</evidence>
<evidence type="ECO:0000313" key="5">
    <source>
        <dbReference type="Proteomes" id="UP000190188"/>
    </source>
</evidence>
<dbReference type="CDD" id="cd04301">
    <property type="entry name" value="NAT_SF"/>
    <property type="match status" value="1"/>
</dbReference>
<dbReference type="SUPFAM" id="SSF55729">
    <property type="entry name" value="Acyl-CoA N-acyltransferases (Nat)"/>
    <property type="match status" value="1"/>
</dbReference>
<evidence type="ECO:0000259" key="3">
    <source>
        <dbReference type="PROSITE" id="PS51186"/>
    </source>
</evidence>
<protein>
    <submittedName>
        <fullName evidence="4">GNAT family N-acetyltransferase</fullName>
    </submittedName>
</protein>
<name>A0A1T2X427_9BACL</name>
<proteinExistence type="predicted"/>
<sequence length="175" mass="20105">MIIYRTMTIEDCNKLKEIDRSEAIDYTYEYLNGALIETDANHECPSWDQATLQEIENRFAEELTLGGRALGAFDGDLLIGFGVLAHRFRGVNQNILQLDLMYVSRSYRRQGVGTTIMNVLSEEARSRGAKYLYISSTETRSAVYFYQHQGGQITDDVDPELFEKEPFDIHMLKEL</sequence>
<keyword evidence="2" id="KW-0012">Acyltransferase</keyword>
<dbReference type="Pfam" id="PF00583">
    <property type="entry name" value="Acetyltransf_1"/>
    <property type="match status" value="1"/>
</dbReference>
<dbReference type="PROSITE" id="PS51186">
    <property type="entry name" value="GNAT"/>
    <property type="match status" value="1"/>
</dbReference>
<dbReference type="OrthoDB" id="8116556at2"/>
<keyword evidence="1 4" id="KW-0808">Transferase</keyword>